<dbReference type="AlphaFoldDB" id="A0A8J3I4W7"/>
<organism evidence="1 2">
    <name type="scientific">Ktedonospora formicarum</name>
    <dbReference type="NCBI Taxonomy" id="2778364"/>
    <lineage>
        <taxon>Bacteria</taxon>
        <taxon>Bacillati</taxon>
        <taxon>Chloroflexota</taxon>
        <taxon>Ktedonobacteria</taxon>
        <taxon>Ktedonobacterales</taxon>
        <taxon>Ktedonobacteraceae</taxon>
        <taxon>Ktedonospora</taxon>
    </lineage>
</organism>
<comment type="caution">
    <text evidence="1">The sequence shown here is derived from an EMBL/GenBank/DDBJ whole genome shotgun (WGS) entry which is preliminary data.</text>
</comment>
<dbReference type="EMBL" id="BNJF01000001">
    <property type="protein sequence ID" value="GHO44844.1"/>
    <property type="molecule type" value="Genomic_DNA"/>
</dbReference>
<evidence type="ECO:0000313" key="2">
    <source>
        <dbReference type="Proteomes" id="UP000612362"/>
    </source>
</evidence>
<proteinExistence type="predicted"/>
<name>A0A8J3I4W7_9CHLR</name>
<dbReference type="Proteomes" id="UP000612362">
    <property type="component" value="Unassembled WGS sequence"/>
</dbReference>
<evidence type="ECO:0000313" key="1">
    <source>
        <dbReference type="EMBL" id="GHO44844.1"/>
    </source>
</evidence>
<sequence length="156" mass="18274">MTSSALPYPIHPIADVVGCIDEGEDPWLALGDFLHDWWCYAVEKRRELIMEPPAVAVTLEGRRWAALCAAVVEELCRRTAFPCPEWINEQDYFLAQPWYYYPDQAERAWLLSTTPEPFKRRNVFVGGTVLDNKYELKQMFDITPIQRRNVWTPQEH</sequence>
<gene>
    <name evidence="1" type="ORF">KSX_30070</name>
</gene>
<keyword evidence="2" id="KW-1185">Reference proteome</keyword>
<dbReference type="RefSeq" id="WP_220194212.1">
    <property type="nucleotide sequence ID" value="NZ_BNJF01000001.1"/>
</dbReference>
<protein>
    <submittedName>
        <fullName evidence="1">Uncharacterized protein</fullName>
    </submittedName>
</protein>
<accession>A0A8J3I4W7</accession>
<reference evidence="1" key="1">
    <citation type="submission" date="2020-10" db="EMBL/GenBank/DDBJ databases">
        <title>Taxonomic study of unclassified bacteria belonging to the class Ktedonobacteria.</title>
        <authorList>
            <person name="Yabe S."/>
            <person name="Wang C.M."/>
            <person name="Zheng Y."/>
            <person name="Sakai Y."/>
            <person name="Cavaletti L."/>
            <person name="Monciardini P."/>
            <person name="Donadio S."/>
        </authorList>
    </citation>
    <scope>NUCLEOTIDE SEQUENCE</scope>
    <source>
        <strain evidence="1">SOSP1-1</strain>
    </source>
</reference>